<evidence type="ECO:0000256" key="1">
    <source>
        <dbReference type="SAM" id="MobiDB-lite"/>
    </source>
</evidence>
<dbReference type="AlphaFoldDB" id="A0AAE1Z467"/>
<reference evidence="2" key="2">
    <citation type="journal article" date="2023" name="Infect Dis Poverty">
        <title>Chromosome-scale genome of the human blood fluke Schistosoma mekongi and its implications for public health.</title>
        <authorList>
            <person name="Zhou M."/>
            <person name="Xu L."/>
            <person name="Xu D."/>
            <person name="Chen W."/>
            <person name="Khan J."/>
            <person name="Hu Y."/>
            <person name="Huang H."/>
            <person name="Wei H."/>
            <person name="Zhang Y."/>
            <person name="Chusongsang P."/>
            <person name="Tanasarnprasert K."/>
            <person name="Hu X."/>
            <person name="Limpanont Y."/>
            <person name="Lv Z."/>
        </authorList>
    </citation>
    <scope>NUCLEOTIDE SEQUENCE</scope>
    <source>
        <strain evidence="2">LV_2022a</strain>
    </source>
</reference>
<proteinExistence type="predicted"/>
<dbReference type="EMBL" id="JALJAT010000796">
    <property type="protein sequence ID" value="KAK4467240.1"/>
    <property type="molecule type" value="Genomic_DNA"/>
</dbReference>
<keyword evidence="3" id="KW-1185">Reference proteome</keyword>
<evidence type="ECO:0000313" key="3">
    <source>
        <dbReference type="Proteomes" id="UP001292079"/>
    </source>
</evidence>
<organism evidence="2 3">
    <name type="scientific">Schistosoma mekongi</name>
    <name type="common">Parasitic worm</name>
    <dbReference type="NCBI Taxonomy" id="38744"/>
    <lineage>
        <taxon>Eukaryota</taxon>
        <taxon>Metazoa</taxon>
        <taxon>Spiralia</taxon>
        <taxon>Lophotrochozoa</taxon>
        <taxon>Platyhelminthes</taxon>
        <taxon>Trematoda</taxon>
        <taxon>Digenea</taxon>
        <taxon>Strigeidida</taxon>
        <taxon>Schistosomatoidea</taxon>
        <taxon>Schistosomatidae</taxon>
        <taxon>Schistosoma</taxon>
    </lineage>
</organism>
<sequence>RQSFSRTYGSNLCPTSLPPLLKKQLPRCWSPWRPAADMYGPATKLYVPTTDFQGPTIPFRHHKKLCFTELVPLSPDKPIPGKRNSSQTLADSPSRCVPRWVHADKKCPNHTPSPWT</sequence>
<gene>
    <name evidence="2" type="ORF">MN116_009070</name>
</gene>
<feature type="region of interest" description="Disordered" evidence="1">
    <location>
        <begin position="74"/>
        <end position="97"/>
    </location>
</feature>
<feature type="non-terminal residue" evidence="2">
    <location>
        <position position="116"/>
    </location>
</feature>
<feature type="non-terminal residue" evidence="2">
    <location>
        <position position="1"/>
    </location>
</feature>
<dbReference type="Proteomes" id="UP001292079">
    <property type="component" value="Unassembled WGS sequence"/>
</dbReference>
<protein>
    <submittedName>
        <fullName evidence="2">Uncharacterized protein</fullName>
    </submittedName>
</protein>
<evidence type="ECO:0000313" key="2">
    <source>
        <dbReference type="EMBL" id="KAK4467240.1"/>
    </source>
</evidence>
<reference evidence="2" key="1">
    <citation type="submission" date="2022-04" db="EMBL/GenBank/DDBJ databases">
        <authorList>
            <person name="Xu L."/>
            <person name="Lv Z."/>
        </authorList>
    </citation>
    <scope>NUCLEOTIDE SEQUENCE</scope>
    <source>
        <strain evidence="2">LV_2022a</strain>
    </source>
</reference>
<comment type="caution">
    <text evidence="2">The sequence shown here is derived from an EMBL/GenBank/DDBJ whole genome shotgun (WGS) entry which is preliminary data.</text>
</comment>
<accession>A0AAE1Z467</accession>
<name>A0AAE1Z467_SCHME</name>